<organism evidence="2 3">
    <name type="scientific">Liparis tanakae</name>
    <name type="common">Tanaka's snailfish</name>
    <dbReference type="NCBI Taxonomy" id="230148"/>
    <lineage>
        <taxon>Eukaryota</taxon>
        <taxon>Metazoa</taxon>
        <taxon>Chordata</taxon>
        <taxon>Craniata</taxon>
        <taxon>Vertebrata</taxon>
        <taxon>Euteleostomi</taxon>
        <taxon>Actinopterygii</taxon>
        <taxon>Neopterygii</taxon>
        <taxon>Teleostei</taxon>
        <taxon>Neoteleostei</taxon>
        <taxon>Acanthomorphata</taxon>
        <taxon>Eupercaria</taxon>
        <taxon>Perciformes</taxon>
        <taxon>Cottioidei</taxon>
        <taxon>Cottales</taxon>
        <taxon>Liparidae</taxon>
        <taxon>Liparis</taxon>
    </lineage>
</organism>
<protein>
    <submittedName>
        <fullName evidence="2">Uncharacterized protein</fullName>
    </submittedName>
</protein>
<evidence type="ECO:0000256" key="1">
    <source>
        <dbReference type="SAM" id="MobiDB-lite"/>
    </source>
</evidence>
<evidence type="ECO:0000313" key="2">
    <source>
        <dbReference type="EMBL" id="TNN44893.1"/>
    </source>
</evidence>
<feature type="compositionally biased region" description="Basic and acidic residues" evidence="1">
    <location>
        <begin position="84"/>
        <end position="94"/>
    </location>
</feature>
<proteinExistence type="predicted"/>
<accession>A0A4Z2FVP9</accession>
<feature type="region of interest" description="Disordered" evidence="1">
    <location>
        <begin position="1"/>
        <end position="44"/>
    </location>
</feature>
<keyword evidence="3" id="KW-1185">Reference proteome</keyword>
<sequence length="107" mass="12173">MKNAPTRSFRGARLALERTRRSVRPAWEPPTGDGTFQRYEGDEETNEETRRHWIYANSNRVPVHPGRVASERRSALAAHASGGGRKETQHEVRRGACPLERVQVLQL</sequence>
<dbReference type="EMBL" id="SRLO01000878">
    <property type="protein sequence ID" value="TNN44893.1"/>
    <property type="molecule type" value="Genomic_DNA"/>
</dbReference>
<reference evidence="2 3" key="1">
    <citation type="submission" date="2019-03" db="EMBL/GenBank/DDBJ databases">
        <title>First draft genome of Liparis tanakae, snailfish: a comprehensive survey of snailfish specific genes.</title>
        <authorList>
            <person name="Kim W."/>
            <person name="Song I."/>
            <person name="Jeong J.-H."/>
            <person name="Kim D."/>
            <person name="Kim S."/>
            <person name="Ryu S."/>
            <person name="Song J.Y."/>
            <person name="Lee S.K."/>
        </authorList>
    </citation>
    <scope>NUCLEOTIDE SEQUENCE [LARGE SCALE GENOMIC DNA]</scope>
    <source>
        <tissue evidence="2">Muscle</tissue>
    </source>
</reference>
<name>A0A4Z2FVP9_9TELE</name>
<comment type="caution">
    <text evidence="2">The sequence shown here is derived from an EMBL/GenBank/DDBJ whole genome shotgun (WGS) entry which is preliminary data.</text>
</comment>
<evidence type="ECO:0000313" key="3">
    <source>
        <dbReference type="Proteomes" id="UP000314294"/>
    </source>
</evidence>
<dbReference type="Proteomes" id="UP000314294">
    <property type="component" value="Unassembled WGS sequence"/>
</dbReference>
<gene>
    <name evidence="2" type="ORF">EYF80_044898</name>
</gene>
<dbReference type="AlphaFoldDB" id="A0A4Z2FVP9"/>
<feature type="region of interest" description="Disordered" evidence="1">
    <location>
        <begin position="64"/>
        <end position="96"/>
    </location>
</feature>